<dbReference type="InParanoid" id="A0A401GU19"/>
<dbReference type="GeneID" id="38782624"/>
<gene>
    <name evidence="1" type="ORF">SCP_0802290</name>
</gene>
<dbReference type="EMBL" id="BFAD01000008">
    <property type="protein sequence ID" value="GBE85707.1"/>
    <property type="molecule type" value="Genomic_DNA"/>
</dbReference>
<accession>A0A401GU19</accession>
<protein>
    <submittedName>
        <fullName evidence="1">Uncharacterized protein</fullName>
    </submittedName>
</protein>
<sequence>MYELNTDAAPDVSRQYLGYCLLRPVIQECTSPSRHRGPEAYRIASTVARYIPYLLIRPAADLLQIQSFMHLTVNASCTFSNLTRFPKV</sequence>
<reference evidence="1 2" key="1">
    <citation type="journal article" date="2018" name="Sci. Rep.">
        <title>Genome sequence of the cauliflower mushroom Sparassis crispa (Hanabiratake) and its association with beneficial usage.</title>
        <authorList>
            <person name="Kiyama R."/>
            <person name="Furutani Y."/>
            <person name="Kawaguchi K."/>
            <person name="Nakanishi T."/>
        </authorList>
    </citation>
    <scope>NUCLEOTIDE SEQUENCE [LARGE SCALE GENOMIC DNA]</scope>
</reference>
<dbReference type="AlphaFoldDB" id="A0A401GU19"/>
<organism evidence="1 2">
    <name type="scientific">Sparassis crispa</name>
    <dbReference type="NCBI Taxonomy" id="139825"/>
    <lineage>
        <taxon>Eukaryota</taxon>
        <taxon>Fungi</taxon>
        <taxon>Dikarya</taxon>
        <taxon>Basidiomycota</taxon>
        <taxon>Agaricomycotina</taxon>
        <taxon>Agaricomycetes</taxon>
        <taxon>Polyporales</taxon>
        <taxon>Sparassidaceae</taxon>
        <taxon>Sparassis</taxon>
    </lineage>
</organism>
<name>A0A401GU19_9APHY</name>
<dbReference type="Proteomes" id="UP000287166">
    <property type="component" value="Unassembled WGS sequence"/>
</dbReference>
<keyword evidence="2" id="KW-1185">Reference proteome</keyword>
<comment type="caution">
    <text evidence="1">The sequence shown here is derived from an EMBL/GenBank/DDBJ whole genome shotgun (WGS) entry which is preliminary data.</text>
</comment>
<proteinExistence type="predicted"/>
<evidence type="ECO:0000313" key="1">
    <source>
        <dbReference type="EMBL" id="GBE85707.1"/>
    </source>
</evidence>
<dbReference type="RefSeq" id="XP_027616620.1">
    <property type="nucleotide sequence ID" value="XM_027760819.1"/>
</dbReference>
<evidence type="ECO:0000313" key="2">
    <source>
        <dbReference type="Proteomes" id="UP000287166"/>
    </source>
</evidence>